<sequence length="489" mass="57951">MLKENDRLDINEELLTVKLKPILGITPKIYVFFTIIILPLILVFSLIINTKLNNPGAYLKIKTNVNNAHVYLDEKYIGRTPLKKYINTTKGTLKIQRLGFETYEKKIDIQNKFFTSYQFNIDLRLKNPDKIIAQRQKELSVMTKIKNNNDNIQLIPVFSLIVNDLPNSPEHIKKFFKTSIPHIHSNTMFKDFLIAYKDMYSINNNNSKEIWKSLQQNFNLENRTIIWFFENLDKEQQKQISNETWFKTLIEKLKNENKILNFETKNINLHLKDFKKIAPQNIESTQNYKLYSQNLTLKTTYKLKEFLIQNRNVTKTEYQKFLNENPKWTLNNKDNLIKEELVDESYLKTFKQMPSNEDITHISYHAATEYAKWYSSNLPKGFKARLPISQEWEVYQKEVPKAIESLNTNEISKKVGFWNLMQNPNINDSILFQDENDIYYAHSNFNSLITEIRTYNYNNNSTLKPSTQASFLKHWCSPNIGFRLVIEKE</sequence>
<name>A0A172XA68_BORTU</name>
<dbReference type="SUPFAM" id="SSF56436">
    <property type="entry name" value="C-type lectin-like"/>
    <property type="match status" value="1"/>
</dbReference>
<dbReference type="InterPro" id="IPR016187">
    <property type="entry name" value="CTDL_fold"/>
</dbReference>
<evidence type="ECO:0000256" key="1">
    <source>
        <dbReference type="SAM" id="Phobius"/>
    </source>
</evidence>
<dbReference type="Pfam" id="PF08308">
    <property type="entry name" value="PEGA"/>
    <property type="match status" value="1"/>
</dbReference>
<keyword evidence="1" id="KW-1133">Transmembrane helix</keyword>
<keyword evidence="1" id="KW-0812">Transmembrane</keyword>
<feature type="domain" description="Sulfatase-modifying factor enzyme-like" evidence="2">
    <location>
        <begin position="298"/>
        <end position="451"/>
    </location>
</feature>
<evidence type="ECO:0000313" key="4">
    <source>
        <dbReference type="EMBL" id="ANF33550.1"/>
    </source>
</evidence>
<evidence type="ECO:0000313" key="5">
    <source>
        <dbReference type="Proteomes" id="UP000264231"/>
    </source>
</evidence>
<dbReference type="RefSeq" id="WP_011771996.1">
    <property type="nucleotide sequence ID" value="NZ_CP015629.1"/>
</dbReference>
<dbReference type="Proteomes" id="UP000264231">
    <property type="component" value="Chromosome"/>
</dbReference>
<accession>A0A172XA68</accession>
<dbReference type="InterPro" id="IPR005532">
    <property type="entry name" value="SUMF_dom"/>
</dbReference>
<protein>
    <recommendedName>
        <fullName evidence="6">PEGA domain-containing protein</fullName>
    </recommendedName>
</protein>
<dbReference type="Gene3D" id="3.90.1580.10">
    <property type="entry name" value="paralog of FGE (formylglycine-generating enzyme)"/>
    <property type="match status" value="1"/>
</dbReference>
<dbReference type="AlphaFoldDB" id="A0A172XA68"/>
<dbReference type="EMBL" id="CP015629">
    <property type="protein sequence ID" value="ANF33550.1"/>
    <property type="molecule type" value="Genomic_DNA"/>
</dbReference>
<evidence type="ECO:0008006" key="6">
    <source>
        <dbReference type="Google" id="ProtNLM"/>
    </source>
</evidence>
<feature type="transmembrane region" description="Helical" evidence="1">
    <location>
        <begin position="29"/>
        <end position="48"/>
    </location>
</feature>
<dbReference type="InterPro" id="IPR013229">
    <property type="entry name" value="PEGA"/>
</dbReference>
<dbReference type="InterPro" id="IPR042095">
    <property type="entry name" value="SUMF_sf"/>
</dbReference>
<evidence type="ECO:0000259" key="3">
    <source>
        <dbReference type="Pfam" id="PF08308"/>
    </source>
</evidence>
<keyword evidence="1" id="KW-0472">Membrane</keyword>
<dbReference type="Pfam" id="PF03781">
    <property type="entry name" value="FGE-sulfatase"/>
    <property type="match status" value="1"/>
</dbReference>
<gene>
    <name evidence="4" type="ORF">A7978_00160</name>
</gene>
<dbReference type="OMA" id="FWNLMQN"/>
<organism evidence="4 5">
    <name type="scientific">Borrelia turicatae</name>
    <dbReference type="NCBI Taxonomy" id="142"/>
    <lineage>
        <taxon>Bacteria</taxon>
        <taxon>Pseudomonadati</taxon>
        <taxon>Spirochaetota</taxon>
        <taxon>Spirochaetia</taxon>
        <taxon>Spirochaetales</taxon>
        <taxon>Borreliaceae</taxon>
        <taxon>Borrelia</taxon>
    </lineage>
</organism>
<feature type="domain" description="PEGA" evidence="3">
    <location>
        <begin position="59"/>
        <end position="112"/>
    </location>
</feature>
<proteinExistence type="predicted"/>
<reference evidence="4 5" key="1">
    <citation type="submission" date="2016-05" db="EMBL/GenBank/DDBJ databases">
        <title>Chromosome and linear plasmid sequence of a 2015 human isolate of tick-borne relapsing fever spirochete, Borrelia turicatae.</title>
        <authorList>
            <person name="Kingry L.C."/>
            <person name="Dhwani B."/>
            <person name="Replogle A."/>
            <person name="Sexton C."/>
            <person name="Rowe L."/>
            <person name="Stermole B.M."/>
            <person name="Christensen A.M."/>
            <person name="Schriefer M.E."/>
        </authorList>
    </citation>
    <scope>NUCLEOTIDE SEQUENCE [LARGE SCALE GENOMIC DNA]</scope>
    <source>
        <strain evidence="4 5">BTE5EL</strain>
    </source>
</reference>
<evidence type="ECO:0000259" key="2">
    <source>
        <dbReference type="Pfam" id="PF03781"/>
    </source>
</evidence>